<feature type="compositionally biased region" description="Low complexity" evidence="5">
    <location>
        <begin position="228"/>
        <end position="242"/>
    </location>
</feature>
<dbReference type="RefSeq" id="XP_018521487.1">
    <property type="nucleotide sequence ID" value="XM_018665971.2"/>
</dbReference>
<feature type="compositionally biased region" description="Basic and acidic residues" evidence="5">
    <location>
        <begin position="1"/>
        <end position="10"/>
    </location>
</feature>
<dbReference type="GO" id="GO:0005737">
    <property type="term" value="C:cytoplasm"/>
    <property type="evidence" value="ECO:0007669"/>
    <property type="project" value="UniProtKB-SubCell"/>
</dbReference>
<feature type="compositionally biased region" description="Low complexity" evidence="5">
    <location>
        <begin position="377"/>
        <end position="394"/>
    </location>
</feature>
<name>A0A4W6CS85_LATCA</name>
<feature type="region of interest" description="Disordered" evidence="5">
    <location>
        <begin position="1"/>
        <end position="32"/>
    </location>
</feature>
<feature type="compositionally biased region" description="Low complexity" evidence="5">
    <location>
        <begin position="268"/>
        <end position="280"/>
    </location>
</feature>
<evidence type="ECO:0000256" key="3">
    <source>
        <dbReference type="ARBA" id="ARBA00023054"/>
    </source>
</evidence>
<reference evidence="9 10" key="2">
    <citation type="submission" date="2025-04" db="UniProtKB">
        <authorList>
            <consortium name="RefSeq"/>
        </authorList>
    </citation>
    <scope>IDENTIFICATION</scope>
    <source>
        <tissue evidence="9 10">Brain</tissue>
    </source>
</reference>
<feature type="compositionally biased region" description="Polar residues" evidence="5">
    <location>
        <begin position="281"/>
        <end position="300"/>
    </location>
</feature>
<dbReference type="PANTHER" id="PTHR16093">
    <property type="entry name" value="COILED-COIL DOMAIN-CONTAINING PROTEIN 120 FAMILY MEMBER"/>
    <property type="match status" value="1"/>
</dbReference>
<dbReference type="KEGG" id="lcf:108876456"/>
<dbReference type="PANTHER" id="PTHR16093:SF4">
    <property type="entry name" value="INNATE IMMUNITY ACTIVATOR PROTEIN"/>
    <property type="match status" value="1"/>
</dbReference>
<organism evidence="7 8">
    <name type="scientific">Lates calcarifer</name>
    <name type="common">Barramundi</name>
    <name type="synonym">Holocentrus calcarifer</name>
    <dbReference type="NCBI Taxonomy" id="8187"/>
    <lineage>
        <taxon>Eukaryota</taxon>
        <taxon>Metazoa</taxon>
        <taxon>Chordata</taxon>
        <taxon>Craniata</taxon>
        <taxon>Vertebrata</taxon>
        <taxon>Euteleostomi</taxon>
        <taxon>Actinopterygii</taxon>
        <taxon>Neopterygii</taxon>
        <taxon>Teleostei</taxon>
        <taxon>Neoteleostei</taxon>
        <taxon>Acanthomorphata</taxon>
        <taxon>Carangaria</taxon>
        <taxon>Carangaria incertae sedis</taxon>
        <taxon>Centropomidae</taxon>
        <taxon>Lates</taxon>
    </lineage>
</organism>
<feature type="region of interest" description="Disordered" evidence="5">
    <location>
        <begin position="372"/>
        <end position="409"/>
    </location>
</feature>
<dbReference type="GeneTree" id="ENSGT00940000154102"/>
<keyword evidence="2" id="KW-0963">Cytoplasm</keyword>
<reference evidence="7" key="3">
    <citation type="submission" date="2025-05" db="UniProtKB">
        <authorList>
            <consortium name="Ensembl"/>
        </authorList>
    </citation>
    <scope>IDENTIFICATION</scope>
</reference>
<accession>A0A4W6CS85</accession>
<evidence type="ECO:0000256" key="4">
    <source>
        <dbReference type="SAM" id="Coils"/>
    </source>
</evidence>
<dbReference type="InterPro" id="IPR021774">
    <property type="entry name" value="CUPID"/>
</dbReference>
<feature type="compositionally biased region" description="Polar residues" evidence="5">
    <location>
        <begin position="422"/>
        <end position="437"/>
    </location>
</feature>
<dbReference type="Proteomes" id="UP000694890">
    <property type="component" value="Linkage group LG6"/>
</dbReference>
<dbReference type="GO" id="GO:0034334">
    <property type="term" value="P:adherens junction maintenance"/>
    <property type="evidence" value="ECO:0007669"/>
    <property type="project" value="TreeGrafter"/>
</dbReference>
<keyword evidence="8" id="KW-1185">Reference proteome</keyword>
<reference evidence="8" key="1">
    <citation type="submission" date="2015-09" db="EMBL/GenBank/DDBJ databases">
        <authorList>
            <person name="Sai Rama Sridatta P."/>
        </authorList>
    </citation>
    <scope>NUCLEOTIDE SEQUENCE [LARGE SCALE GENOMIC DNA]</scope>
</reference>
<evidence type="ECO:0000259" key="6">
    <source>
        <dbReference type="Pfam" id="PF11819"/>
    </source>
</evidence>
<dbReference type="Ensembl" id="ENSLCAT00010015512.1">
    <property type="protein sequence ID" value="ENSLCAP00010015192.1"/>
    <property type="gene ID" value="ENSLCAG00010007202.1"/>
</dbReference>
<evidence type="ECO:0000313" key="8">
    <source>
        <dbReference type="Proteomes" id="UP000314980"/>
    </source>
</evidence>
<dbReference type="InParanoid" id="A0A4W6CS85"/>
<dbReference type="RefSeq" id="XP_018521488.1">
    <property type="nucleotide sequence ID" value="XM_018665972.2"/>
</dbReference>
<dbReference type="AlphaFoldDB" id="A0A4W6CS85"/>
<gene>
    <name evidence="7 9 10" type="primary">inavaa</name>
</gene>
<feature type="region of interest" description="Disordered" evidence="5">
    <location>
        <begin position="422"/>
        <end position="448"/>
    </location>
</feature>
<protein>
    <submittedName>
        <fullName evidence="7">Innate immunity activator a</fullName>
    </submittedName>
    <submittedName>
        <fullName evidence="9 10">Innate immunity activator protein</fullName>
    </submittedName>
</protein>
<evidence type="ECO:0000313" key="9">
    <source>
        <dbReference type="RefSeq" id="XP_018521487.1"/>
    </source>
</evidence>
<feature type="domain" description="Cytohesin Ubiquitin Protein Inducing" evidence="6">
    <location>
        <begin position="5"/>
        <end position="139"/>
    </location>
</feature>
<evidence type="ECO:0000256" key="2">
    <source>
        <dbReference type="ARBA" id="ARBA00022490"/>
    </source>
</evidence>
<sequence>MTAIESKEEISDTDSGIILHSGPDSPTSPVKDLTTHTRALKLKHQSLEERLELCLLELRKLCIREAELTGTLPTDYPLMPDEKPPRVRRRIGASFKLDEGLIHLDKQDSELQALETDLALQQQIYEAARKLSLEENLSKPQKKSRLQQCKREEKKVKDLQEAVFQHRIKSECNSPCISVSTSQNKDLCMSDDSSLSDVVALDDDVDSPSPLSPPVLITSYSDPLQLSAKTLQSSQQSSSQLSVEYERSPIQNSPWKESSLDQPYQKASKPQSACSSRSSSPAGTQVSVESSRIPLSQFVKNSALRHNHSTSAPSTPELHVRRQYSQSFRLPKNKASADKERLSSESSRGRARLPQRRCVADFMVRSPEYSPLRLYQSSSEDSSSEHSSSSYISSPGRDGPTEIPKLCPPPYGFHFGAKKGVSSFSGSHKNNSQSQPSPGFIKAAVENGPLSPQDLDLGKCFLSSPPVACSPQQRQCQEGALSPRRVLKPPPPYTRLVRTPSLKEYPNHAIRLMPREIVSEELKSWHQRNQLQKLRPSCVDQQSSMSIKSPTSPHLPPFTEGSGNVILQRAADGTPLQWFVAEDAEIVSQV</sequence>
<dbReference type="Pfam" id="PF11819">
    <property type="entry name" value="CUPID"/>
    <property type="match status" value="1"/>
</dbReference>
<evidence type="ECO:0000313" key="10">
    <source>
        <dbReference type="RefSeq" id="XP_018521488.1"/>
    </source>
</evidence>
<dbReference type="InterPro" id="IPR043447">
    <property type="entry name" value="CCDC120/INAVA"/>
</dbReference>
<dbReference type="OrthoDB" id="10063592at2759"/>
<keyword evidence="3 4" id="KW-0175">Coiled coil</keyword>
<dbReference type="GO" id="GO:0031398">
    <property type="term" value="P:positive regulation of protein ubiquitination"/>
    <property type="evidence" value="ECO:0007669"/>
    <property type="project" value="TreeGrafter"/>
</dbReference>
<evidence type="ECO:0000313" key="7">
    <source>
        <dbReference type="Ensembl" id="ENSLCAP00010015192.1"/>
    </source>
</evidence>
<evidence type="ECO:0000256" key="1">
    <source>
        <dbReference type="ARBA" id="ARBA00004496"/>
    </source>
</evidence>
<feature type="region of interest" description="Disordered" evidence="5">
    <location>
        <begin position="228"/>
        <end position="353"/>
    </location>
</feature>
<feature type="coiled-coil region" evidence="4">
    <location>
        <begin position="104"/>
        <end position="162"/>
    </location>
</feature>
<proteinExistence type="predicted"/>
<dbReference type="Proteomes" id="UP000314980">
    <property type="component" value="Unassembled WGS sequence"/>
</dbReference>
<dbReference type="GeneID" id="108876456"/>
<dbReference type="CTD" id="567844"/>
<evidence type="ECO:0000256" key="5">
    <source>
        <dbReference type="SAM" id="MobiDB-lite"/>
    </source>
</evidence>
<feature type="compositionally biased region" description="Polar residues" evidence="5">
    <location>
        <begin position="249"/>
        <end position="262"/>
    </location>
</feature>
<comment type="subcellular location">
    <subcellularLocation>
        <location evidence="1">Cytoplasm</location>
    </subcellularLocation>
</comment>